<feature type="binding site" evidence="6">
    <location>
        <position position="307"/>
    </location>
    <ligand>
        <name>Zn(2+)</name>
        <dbReference type="ChEBI" id="CHEBI:29105"/>
    </ligand>
</feature>
<organism evidence="8 10">
    <name type="scientific">Scophthalmus maximus</name>
    <name type="common">Turbot</name>
    <name type="synonym">Psetta maxima</name>
    <dbReference type="NCBI Taxonomy" id="52904"/>
    <lineage>
        <taxon>Eukaryota</taxon>
        <taxon>Metazoa</taxon>
        <taxon>Chordata</taxon>
        <taxon>Craniata</taxon>
        <taxon>Vertebrata</taxon>
        <taxon>Euteleostomi</taxon>
        <taxon>Actinopterygii</taxon>
        <taxon>Neopterygii</taxon>
        <taxon>Teleostei</taxon>
        <taxon>Neoteleostei</taxon>
        <taxon>Acanthomorphata</taxon>
        <taxon>Carangaria</taxon>
        <taxon>Pleuronectiformes</taxon>
        <taxon>Pleuronectoidei</taxon>
        <taxon>Scophthalmidae</taxon>
        <taxon>Scophthalmus</taxon>
    </lineage>
</organism>
<dbReference type="PANTHER" id="PTHR20855:SF38">
    <property type="entry name" value="MEMBRANE PROGESTIN RECEPTOR GAMMA"/>
    <property type="match status" value="1"/>
</dbReference>
<feature type="transmembrane region" description="Helical" evidence="7">
    <location>
        <begin position="89"/>
        <end position="109"/>
    </location>
</feature>
<dbReference type="InterPro" id="IPR004254">
    <property type="entry name" value="AdipoR/HlyIII-related"/>
</dbReference>
<evidence type="ECO:0000256" key="7">
    <source>
        <dbReference type="SAM" id="Phobius"/>
    </source>
</evidence>
<evidence type="ECO:0000256" key="4">
    <source>
        <dbReference type="ARBA" id="ARBA00022989"/>
    </source>
</evidence>
<dbReference type="GO" id="GO:0046872">
    <property type="term" value="F:metal ion binding"/>
    <property type="evidence" value="ECO:0007669"/>
    <property type="project" value="UniProtKB-KW"/>
</dbReference>
<keyword evidence="6" id="KW-0479">Metal-binding</keyword>
<feature type="binding site" evidence="6">
    <location>
        <position position="311"/>
    </location>
    <ligand>
        <name>Zn(2+)</name>
        <dbReference type="ChEBI" id="CHEBI:29105"/>
    </ligand>
</feature>
<dbReference type="GeneTree" id="ENSGT00940000158844"/>
<dbReference type="STRING" id="52904.ENSSMAP00000017973"/>
<sequence>MATQGQLYKRRGHALPPSSVQLTLSALATATPPQTIMLSLIRLPRVFTINQIPKVFHEDGIISGYRHPRSSATDCILSLFQLTNETLNIWTHFLPTWYFLWKLGSVVLMQSAWRDSFTWPLVIYLLSCCIYPLASSCAHTFSTMSARARHICFFFDYGALSFYSLGSAIIYSAYVFPDKWVNGSFHRCYIPIAVFNTVVCTGLACYSRLGLPFLQCNHDTIKRFPECQSPKFSKVIRVVAFAYPCLFDNIPLFYRVFLCVGDGCTDNDTNLLHYNHIALAFLTGFLFATHLPERLAPGSFDFIGHSHQLFHVCGVLGTHFQMKAVEQDMVTRRPWLLEHSIPITLSNSVGAALLCVVVNLTIIILFSLPLLSAPAYKDKTCGRSPQKASAKLCPCC</sequence>
<protein>
    <submittedName>
        <fullName evidence="9">Progestin and adipoQ receptor family member Vb</fullName>
    </submittedName>
    <submittedName>
        <fullName evidence="8">Putative membrane progestin receptor gamma</fullName>
    </submittedName>
</protein>
<keyword evidence="10" id="KW-1185">Reference proteome</keyword>
<evidence type="ECO:0000313" key="9">
    <source>
        <dbReference type="Ensembl" id="ENSSMAP00000017973.1"/>
    </source>
</evidence>
<feature type="transmembrane region" description="Helical" evidence="7">
    <location>
        <begin position="153"/>
        <end position="177"/>
    </location>
</feature>
<evidence type="ECO:0000256" key="6">
    <source>
        <dbReference type="PIRSR" id="PIRSR604254-1"/>
    </source>
</evidence>
<dbReference type="GO" id="GO:0038023">
    <property type="term" value="F:signaling receptor activity"/>
    <property type="evidence" value="ECO:0007669"/>
    <property type="project" value="TreeGrafter"/>
</dbReference>
<dbReference type="Ensembl" id="ENSSMAT00000018190.2">
    <property type="protein sequence ID" value="ENSSMAP00000017973.1"/>
    <property type="gene ID" value="ENSSMAG00000011014.2"/>
</dbReference>
<evidence type="ECO:0000256" key="3">
    <source>
        <dbReference type="ARBA" id="ARBA00022692"/>
    </source>
</evidence>
<feature type="transmembrane region" description="Helical" evidence="7">
    <location>
        <begin position="274"/>
        <end position="291"/>
    </location>
</feature>
<dbReference type="OrthoDB" id="529367at2759"/>
<dbReference type="PANTHER" id="PTHR20855">
    <property type="entry name" value="ADIPOR/PROGESTIN RECEPTOR-RELATED"/>
    <property type="match status" value="1"/>
</dbReference>
<dbReference type="AlphaFoldDB" id="A0A2U9BBD5"/>
<gene>
    <name evidence="9" type="primary">PAQR5</name>
    <name evidence="8" type="ORF">SMAX5B_005646</name>
</gene>
<keyword evidence="5 7" id="KW-0472">Membrane</keyword>
<evidence type="ECO:0000256" key="2">
    <source>
        <dbReference type="ARBA" id="ARBA00007018"/>
    </source>
</evidence>
<feature type="transmembrane region" description="Helical" evidence="7">
    <location>
        <begin position="121"/>
        <end position="141"/>
    </location>
</feature>
<feature type="binding site" evidence="6">
    <location>
        <position position="139"/>
    </location>
    <ligand>
        <name>Zn(2+)</name>
        <dbReference type="ChEBI" id="CHEBI:29105"/>
    </ligand>
</feature>
<reference evidence="8 10" key="1">
    <citation type="submission" date="2017-12" db="EMBL/GenBank/DDBJ databases">
        <title>Integrating genomic resources of turbot (Scophthalmus maximus) in depth evaluation of genetic and physical mapping variation across individuals.</title>
        <authorList>
            <person name="Martinez P."/>
        </authorList>
    </citation>
    <scope>NUCLEOTIDE SEQUENCE [LARGE SCALE GENOMIC DNA]</scope>
</reference>
<reference evidence="9" key="4">
    <citation type="submission" date="2025-05" db="UniProtKB">
        <authorList>
            <consortium name="Ensembl"/>
        </authorList>
    </citation>
    <scope>IDENTIFICATION</scope>
</reference>
<evidence type="ECO:0000256" key="5">
    <source>
        <dbReference type="ARBA" id="ARBA00023136"/>
    </source>
</evidence>
<evidence type="ECO:0000313" key="8">
    <source>
        <dbReference type="EMBL" id="AWP01267.1"/>
    </source>
</evidence>
<keyword evidence="3 7" id="KW-0812">Transmembrane</keyword>
<reference evidence="9" key="2">
    <citation type="submission" date="2020-05" db="EMBL/GenBank/DDBJ databases">
        <authorList>
            <person name="Moser M."/>
        </authorList>
    </citation>
    <scope>NUCLEOTIDE SEQUENCE [LARGE SCALE GENOMIC DNA]</scope>
</reference>
<dbReference type="GO" id="GO:0016020">
    <property type="term" value="C:membrane"/>
    <property type="evidence" value="ECO:0007669"/>
    <property type="project" value="UniProtKB-SubCell"/>
</dbReference>
<keyword evidence="6" id="KW-0862">Zinc</keyword>
<comment type="subcellular location">
    <subcellularLocation>
        <location evidence="1">Membrane</location>
        <topology evidence="1">Multi-pass membrane protein</topology>
    </subcellularLocation>
</comment>
<evidence type="ECO:0000313" key="10">
    <source>
        <dbReference type="Proteomes" id="UP000246464"/>
    </source>
</evidence>
<comment type="similarity">
    <text evidence="2">Belongs to the ADIPOR family.</text>
</comment>
<dbReference type="KEGG" id="smau:118302759"/>
<evidence type="ECO:0000256" key="1">
    <source>
        <dbReference type="ARBA" id="ARBA00004141"/>
    </source>
</evidence>
<dbReference type="Proteomes" id="UP000694558">
    <property type="component" value="Chromosome 5"/>
</dbReference>
<dbReference type="Pfam" id="PF03006">
    <property type="entry name" value="HlyIII"/>
    <property type="match status" value="1"/>
</dbReference>
<accession>A0A2U9BBD5</accession>
<dbReference type="OMA" id="IDQMPQV"/>
<dbReference type="EMBL" id="CP026247">
    <property type="protein sequence ID" value="AWP01267.1"/>
    <property type="molecule type" value="Genomic_DNA"/>
</dbReference>
<feature type="transmembrane region" description="Helical" evidence="7">
    <location>
        <begin position="189"/>
        <end position="214"/>
    </location>
</feature>
<reference evidence="9" key="3">
    <citation type="submission" date="2023-05" db="EMBL/GenBank/DDBJ databases">
        <title>High-quality long-read genome of Scophthalmus maximus.</title>
        <authorList>
            <person name="Lien S."/>
            <person name="Martinez P."/>
        </authorList>
    </citation>
    <scope>NUCLEOTIDE SEQUENCE [LARGE SCALE GENOMIC DNA]</scope>
</reference>
<name>A0A2U9BBD5_SCOMX</name>
<dbReference type="Proteomes" id="UP000246464">
    <property type="component" value="Chromosome 5"/>
</dbReference>
<keyword evidence="8" id="KW-0675">Receptor</keyword>
<keyword evidence="4 7" id="KW-1133">Transmembrane helix</keyword>
<feature type="transmembrane region" description="Helical" evidence="7">
    <location>
        <begin position="349"/>
        <end position="371"/>
    </location>
</feature>
<proteinExistence type="inferred from homology"/>
<dbReference type="Bgee" id="ENSSMAG00000011014">
    <property type="expression patterns" value="Expressed in pharyngeal gill and 2 other cell types or tissues"/>
</dbReference>